<sequence length="494" mass="55534">MTSIYTPEQQRILFWSTKIPAIFSIACSSVIVYHLVNVDKKSRLQKVYSQLWFLISVTNISVAFCSIISGLAAPEETGVYGAFGNETSCKAMGATFMFLFVVCMGYNASLAVYYCSSIRTNWTERQFSHRIGPWLHIIPFVYAIIGVTVGLTTQMFSTHDIFLYCWAAPSPFGCRYDGDDDGGVASCEHDNAHRAAFVFLGGLVELNALTTVKVIATFTLHYTVLQQQKKMQARYHANKTGNTIAKETGIQALLFFLSCVLPYGLMIILRVMDLYFWQEEIVKTAGFFWFSVIAQFMFPLQGAFNMICYFRPKIKERQRRVHCEPIFHSFLCLMGVKSFGSSNIGTFSSNPYASKALSAHSSRRKLAVDQPTSSDKRAGAEKDRNIDDAKELDLSTRRESVENPHDMAYFDVEELEKACRNSYTFVLGEDMIGDAKNAFVAMQNEGQPHQNSKKQQAALGASEGEDNHSSTAEMETRSADETFLKRVDWTGEVQ</sequence>
<keyword evidence="4 6" id="KW-0472">Membrane</keyword>
<evidence type="ECO:0000256" key="2">
    <source>
        <dbReference type="ARBA" id="ARBA00022692"/>
    </source>
</evidence>
<evidence type="ECO:0000313" key="7">
    <source>
        <dbReference type="EMBL" id="CAJ1933634.1"/>
    </source>
</evidence>
<gene>
    <name evidence="7" type="ORF">CYCCA115_LOCUS3391</name>
</gene>
<dbReference type="PANTHER" id="PTHR23112:SF0">
    <property type="entry name" value="TRANSMEMBRANE PROTEIN 116"/>
    <property type="match status" value="1"/>
</dbReference>
<evidence type="ECO:0000313" key="8">
    <source>
        <dbReference type="Proteomes" id="UP001295423"/>
    </source>
</evidence>
<keyword evidence="3 6" id="KW-1133">Transmembrane helix</keyword>
<evidence type="ECO:0008006" key="9">
    <source>
        <dbReference type="Google" id="ProtNLM"/>
    </source>
</evidence>
<feature type="compositionally biased region" description="Basic and acidic residues" evidence="5">
    <location>
        <begin position="374"/>
        <end position="398"/>
    </location>
</feature>
<feature type="transmembrane region" description="Helical" evidence="6">
    <location>
        <begin position="287"/>
        <end position="310"/>
    </location>
</feature>
<keyword evidence="2 6" id="KW-0812">Transmembrane</keyword>
<dbReference type="Proteomes" id="UP001295423">
    <property type="component" value="Unassembled WGS sequence"/>
</dbReference>
<comment type="subcellular location">
    <subcellularLocation>
        <location evidence="1">Membrane</location>
        <topology evidence="1">Multi-pass membrane protein</topology>
    </subcellularLocation>
</comment>
<accession>A0AAD2CI68</accession>
<organism evidence="7 8">
    <name type="scientific">Cylindrotheca closterium</name>
    <dbReference type="NCBI Taxonomy" id="2856"/>
    <lineage>
        <taxon>Eukaryota</taxon>
        <taxon>Sar</taxon>
        <taxon>Stramenopiles</taxon>
        <taxon>Ochrophyta</taxon>
        <taxon>Bacillariophyta</taxon>
        <taxon>Bacillariophyceae</taxon>
        <taxon>Bacillariophycidae</taxon>
        <taxon>Bacillariales</taxon>
        <taxon>Bacillariaceae</taxon>
        <taxon>Cylindrotheca</taxon>
    </lineage>
</organism>
<feature type="compositionally biased region" description="Basic and acidic residues" evidence="5">
    <location>
        <begin position="474"/>
        <end position="494"/>
    </location>
</feature>
<feature type="transmembrane region" description="Helical" evidence="6">
    <location>
        <begin position="134"/>
        <end position="156"/>
    </location>
</feature>
<protein>
    <recommendedName>
        <fullName evidence="9">G-protein coupled receptors family 2 profile 2 domain-containing protein</fullName>
    </recommendedName>
</protein>
<dbReference type="AlphaFoldDB" id="A0AAD2CI68"/>
<feature type="transmembrane region" description="Helical" evidence="6">
    <location>
        <begin position="12"/>
        <end position="36"/>
    </location>
</feature>
<dbReference type="EMBL" id="CAKOGP040000291">
    <property type="protein sequence ID" value="CAJ1933634.1"/>
    <property type="molecule type" value="Genomic_DNA"/>
</dbReference>
<evidence type="ECO:0000256" key="3">
    <source>
        <dbReference type="ARBA" id="ARBA00022989"/>
    </source>
</evidence>
<proteinExistence type="predicted"/>
<reference evidence="7" key="1">
    <citation type="submission" date="2023-08" db="EMBL/GenBank/DDBJ databases">
        <authorList>
            <person name="Audoor S."/>
            <person name="Bilcke G."/>
        </authorList>
    </citation>
    <scope>NUCLEOTIDE SEQUENCE</scope>
</reference>
<feature type="transmembrane region" description="Helical" evidence="6">
    <location>
        <begin position="48"/>
        <end position="72"/>
    </location>
</feature>
<dbReference type="GO" id="GO:0005886">
    <property type="term" value="C:plasma membrane"/>
    <property type="evidence" value="ECO:0007669"/>
    <property type="project" value="TreeGrafter"/>
</dbReference>
<feature type="transmembrane region" description="Helical" evidence="6">
    <location>
        <begin position="252"/>
        <end position="272"/>
    </location>
</feature>
<evidence type="ECO:0000256" key="4">
    <source>
        <dbReference type="ARBA" id="ARBA00023136"/>
    </source>
</evidence>
<evidence type="ECO:0000256" key="5">
    <source>
        <dbReference type="SAM" id="MobiDB-lite"/>
    </source>
</evidence>
<feature type="transmembrane region" description="Helical" evidence="6">
    <location>
        <begin position="206"/>
        <end position="225"/>
    </location>
</feature>
<feature type="transmembrane region" description="Helical" evidence="6">
    <location>
        <begin position="92"/>
        <end position="114"/>
    </location>
</feature>
<feature type="compositionally biased region" description="Polar residues" evidence="5">
    <location>
        <begin position="445"/>
        <end position="455"/>
    </location>
</feature>
<dbReference type="PANTHER" id="PTHR23112">
    <property type="entry name" value="G PROTEIN-COUPLED RECEPTOR 157-RELATED"/>
    <property type="match status" value="1"/>
</dbReference>
<comment type="caution">
    <text evidence="7">The sequence shown here is derived from an EMBL/GenBank/DDBJ whole genome shotgun (WGS) entry which is preliminary data.</text>
</comment>
<feature type="region of interest" description="Disordered" evidence="5">
    <location>
        <begin position="366"/>
        <end position="398"/>
    </location>
</feature>
<name>A0AAD2CI68_9STRA</name>
<feature type="region of interest" description="Disordered" evidence="5">
    <location>
        <begin position="445"/>
        <end position="494"/>
    </location>
</feature>
<keyword evidence="8" id="KW-1185">Reference proteome</keyword>
<evidence type="ECO:0000256" key="6">
    <source>
        <dbReference type="SAM" id="Phobius"/>
    </source>
</evidence>
<dbReference type="GO" id="GO:0004930">
    <property type="term" value="F:G protein-coupled receptor activity"/>
    <property type="evidence" value="ECO:0007669"/>
    <property type="project" value="TreeGrafter"/>
</dbReference>
<evidence type="ECO:0000256" key="1">
    <source>
        <dbReference type="ARBA" id="ARBA00004141"/>
    </source>
</evidence>
<dbReference type="SUPFAM" id="SSF81321">
    <property type="entry name" value="Family A G protein-coupled receptor-like"/>
    <property type="match status" value="1"/>
</dbReference>
<dbReference type="Gene3D" id="1.20.1070.10">
    <property type="entry name" value="Rhodopsin 7-helix transmembrane proteins"/>
    <property type="match status" value="1"/>
</dbReference>
<dbReference type="GO" id="GO:0007189">
    <property type="term" value="P:adenylate cyclase-activating G protein-coupled receptor signaling pathway"/>
    <property type="evidence" value="ECO:0007669"/>
    <property type="project" value="TreeGrafter"/>
</dbReference>